<evidence type="ECO:0000256" key="1">
    <source>
        <dbReference type="SAM" id="MobiDB-lite"/>
    </source>
</evidence>
<sequence length="180" mass="20722">MDKMIVMREAPTPEFTQAQREVVLAFRKYLEQLKATKNQSPAMRELEGAPIKALGMLEDLLTIVADHASSNDLWKFDARITNSILKPSPFDLPEKRKYRSAYKFVLQAFLQYVGHCKNQPSPRSYDSPVYSSSDEEEEEESQDRTRFWSYYGMIRFCPLEFSHVSSTVTIGGITPSISFF</sequence>
<proteinExistence type="predicted"/>
<name>A0A2B4S4V4_STYPI</name>
<protein>
    <submittedName>
        <fullName evidence="2">Uncharacterized protein</fullName>
    </submittedName>
</protein>
<organism evidence="2 3">
    <name type="scientific">Stylophora pistillata</name>
    <name type="common">Smooth cauliflower coral</name>
    <dbReference type="NCBI Taxonomy" id="50429"/>
    <lineage>
        <taxon>Eukaryota</taxon>
        <taxon>Metazoa</taxon>
        <taxon>Cnidaria</taxon>
        <taxon>Anthozoa</taxon>
        <taxon>Hexacorallia</taxon>
        <taxon>Scleractinia</taxon>
        <taxon>Astrocoeniina</taxon>
        <taxon>Pocilloporidae</taxon>
        <taxon>Stylophora</taxon>
    </lineage>
</organism>
<dbReference type="Proteomes" id="UP000225706">
    <property type="component" value="Unassembled WGS sequence"/>
</dbReference>
<keyword evidence="3" id="KW-1185">Reference proteome</keyword>
<evidence type="ECO:0000313" key="3">
    <source>
        <dbReference type="Proteomes" id="UP000225706"/>
    </source>
</evidence>
<reference evidence="3" key="1">
    <citation type="journal article" date="2017" name="bioRxiv">
        <title>Comparative analysis of the genomes of Stylophora pistillata and Acropora digitifera provides evidence for extensive differences between species of corals.</title>
        <authorList>
            <person name="Voolstra C.R."/>
            <person name="Li Y."/>
            <person name="Liew Y.J."/>
            <person name="Baumgarten S."/>
            <person name="Zoccola D."/>
            <person name="Flot J.-F."/>
            <person name="Tambutte S."/>
            <person name="Allemand D."/>
            <person name="Aranda M."/>
        </authorList>
    </citation>
    <scope>NUCLEOTIDE SEQUENCE [LARGE SCALE GENOMIC DNA]</scope>
</reference>
<accession>A0A2B4S4V4</accession>
<comment type="caution">
    <text evidence="2">The sequence shown here is derived from an EMBL/GenBank/DDBJ whole genome shotgun (WGS) entry which is preliminary data.</text>
</comment>
<feature type="compositionally biased region" description="Low complexity" evidence="1">
    <location>
        <begin position="121"/>
        <end position="132"/>
    </location>
</feature>
<feature type="region of interest" description="Disordered" evidence="1">
    <location>
        <begin position="119"/>
        <end position="141"/>
    </location>
</feature>
<gene>
    <name evidence="2" type="ORF">AWC38_SpisGene11982</name>
</gene>
<dbReference type="EMBL" id="LSMT01000206">
    <property type="protein sequence ID" value="PFX23495.1"/>
    <property type="molecule type" value="Genomic_DNA"/>
</dbReference>
<evidence type="ECO:0000313" key="2">
    <source>
        <dbReference type="EMBL" id="PFX23495.1"/>
    </source>
</evidence>
<dbReference type="AlphaFoldDB" id="A0A2B4S4V4"/>